<dbReference type="OrthoDB" id="10691846at2759"/>
<gene>
    <name evidence="1" type="ORF">LSAA_45</name>
</gene>
<keyword evidence="2" id="KW-1185">Reference proteome</keyword>
<proteinExistence type="predicted"/>
<accession>A0A817F9A3</accession>
<sequence>MALMIRDGQSLAEASATLFKDILLGSENNDTYNKHIILQDSPNRIKRSSDYPLLPPASSMFEEIPAHLFKHQKSADLKIYCHSDQKLIHHNNFLRSNSPLSSLWTNWDDISNNKGEKVICGVPGLATSIYMKRSKLKSLESNKEEWPNLWKKSLPSEKFDCATQVVSGRMQTTLSRVQIFEKVSYHTYTEQIRDKLVYQLNFSTLFSTFEALLPNFRISANLLGEILKITVVPTGDKIGQQFKKTHPKVSRIKHPSPQSRMEASILHFGPFITRNESQQMYSLWNNISVMRDDSLSP</sequence>
<name>A0A817F9A3_LEPSM</name>
<organism evidence="1 2">
    <name type="scientific">Lepeophtheirus salmonis</name>
    <name type="common">Salmon louse</name>
    <name type="synonym">Caligus salmonis</name>
    <dbReference type="NCBI Taxonomy" id="72036"/>
    <lineage>
        <taxon>Eukaryota</taxon>
        <taxon>Metazoa</taxon>
        <taxon>Ecdysozoa</taxon>
        <taxon>Arthropoda</taxon>
        <taxon>Crustacea</taxon>
        <taxon>Multicrustacea</taxon>
        <taxon>Hexanauplia</taxon>
        <taxon>Copepoda</taxon>
        <taxon>Siphonostomatoida</taxon>
        <taxon>Caligidae</taxon>
        <taxon>Lepeophtheirus</taxon>
    </lineage>
</organism>
<reference evidence="1" key="1">
    <citation type="submission" date="2021-02" db="EMBL/GenBank/DDBJ databases">
        <authorList>
            <person name="Bekaert M."/>
        </authorList>
    </citation>
    <scope>NUCLEOTIDE SEQUENCE</scope>
    <source>
        <strain evidence="1">IoA-00</strain>
    </source>
</reference>
<dbReference type="EMBL" id="CAJNVT010000007">
    <property type="protein sequence ID" value="CAF2740874.1"/>
    <property type="molecule type" value="Genomic_DNA"/>
</dbReference>
<evidence type="ECO:0000313" key="2">
    <source>
        <dbReference type="Proteomes" id="UP000675881"/>
    </source>
</evidence>
<comment type="caution">
    <text evidence="1">The sequence shown here is derived from an EMBL/GenBank/DDBJ whole genome shotgun (WGS) entry which is preliminary data.</text>
</comment>
<protein>
    <submittedName>
        <fullName evidence="1">(salmon louse) hypothetical protein</fullName>
    </submittedName>
</protein>
<evidence type="ECO:0000313" key="1">
    <source>
        <dbReference type="EMBL" id="CAF2740874.1"/>
    </source>
</evidence>
<dbReference type="AlphaFoldDB" id="A0A817F9A3"/>
<dbReference type="Proteomes" id="UP000675881">
    <property type="component" value="Unassembled WGS sequence"/>
</dbReference>